<dbReference type="InterPro" id="IPR036249">
    <property type="entry name" value="Thioredoxin-like_sf"/>
</dbReference>
<accession>A0A0N5CUP4</accession>
<reference evidence="5" key="1">
    <citation type="submission" date="2017-02" db="UniProtKB">
        <authorList>
            <consortium name="WormBaseParasite"/>
        </authorList>
    </citation>
    <scope>IDENTIFICATION</scope>
</reference>
<dbReference type="SUPFAM" id="SSF52833">
    <property type="entry name" value="Thioredoxin-like"/>
    <property type="match status" value="2"/>
</dbReference>
<keyword evidence="1" id="KW-1133">Transmembrane helix</keyword>
<dbReference type="Pfam" id="PF00085">
    <property type="entry name" value="Thioredoxin"/>
    <property type="match status" value="1"/>
</dbReference>
<feature type="transmembrane region" description="Helical" evidence="1">
    <location>
        <begin position="72"/>
        <end position="95"/>
    </location>
</feature>
<protein>
    <submittedName>
        <fullName evidence="5">Thioredoxin domain-containing protein</fullName>
    </submittedName>
</protein>
<feature type="domain" description="Thioredoxin" evidence="2">
    <location>
        <begin position="137"/>
        <end position="227"/>
    </location>
</feature>
<reference evidence="3 4" key="2">
    <citation type="submission" date="2018-11" db="EMBL/GenBank/DDBJ databases">
        <authorList>
            <consortium name="Pathogen Informatics"/>
        </authorList>
    </citation>
    <scope>NUCLEOTIDE SEQUENCE [LARGE SCALE GENOMIC DNA]</scope>
</reference>
<dbReference type="OMA" id="VIYLYHQ"/>
<proteinExistence type="predicted"/>
<dbReference type="Proteomes" id="UP000276776">
    <property type="component" value="Unassembled WGS sequence"/>
</dbReference>
<organism evidence="5">
    <name type="scientific">Thelazia callipaeda</name>
    <name type="common">Oriental eyeworm</name>
    <name type="synonym">Parasitic nematode</name>
    <dbReference type="NCBI Taxonomy" id="103827"/>
    <lineage>
        <taxon>Eukaryota</taxon>
        <taxon>Metazoa</taxon>
        <taxon>Ecdysozoa</taxon>
        <taxon>Nematoda</taxon>
        <taxon>Chromadorea</taxon>
        <taxon>Rhabditida</taxon>
        <taxon>Spirurina</taxon>
        <taxon>Spiruromorpha</taxon>
        <taxon>Thelazioidea</taxon>
        <taxon>Thelaziidae</taxon>
        <taxon>Thelazia</taxon>
    </lineage>
</organism>
<keyword evidence="1" id="KW-0812">Transmembrane</keyword>
<dbReference type="PANTHER" id="PTHR46497">
    <property type="entry name" value="THIOREDOXIN DOMAIN-CONTAINING PROTEIN 11"/>
    <property type="match status" value="1"/>
</dbReference>
<evidence type="ECO:0000313" key="5">
    <source>
        <dbReference type="WBParaSite" id="TCLT_0000399901-mRNA-1"/>
    </source>
</evidence>
<dbReference type="OrthoDB" id="1910803at2759"/>
<dbReference type="Gene3D" id="3.40.30.10">
    <property type="entry name" value="Glutaredoxin"/>
    <property type="match status" value="3"/>
</dbReference>
<name>A0A0N5CUP4_THECL</name>
<dbReference type="PANTHER" id="PTHR46497:SF1">
    <property type="entry name" value="THIOREDOXIN DOMAIN-CONTAINING PROTEIN 11"/>
    <property type="match status" value="1"/>
</dbReference>
<evidence type="ECO:0000313" key="4">
    <source>
        <dbReference type="Proteomes" id="UP000276776"/>
    </source>
</evidence>
<dbReference type="InterPro" id="IPR052792">
    <property type="entry name" value="Thioredoxin_dom-contain_11"/>
</dbReference>
<evidence type="ECO:0000259" key="2">
    <source>
        <dbReference type="Pfam" id="PF00085"/>
    </source>
</evidence>
<dbReference type="EMBL" id="UYYF01004272">
    <property type="protein sequence ID" value="VDN01030.1"/>
    <property type="molecule type" value="Genomic_DNA"/>
</dbReference>
<evidence type="ECO:0000256" key="1">
    <source>
        <dbReference type="SAM" id="Phobius"/>
    </source>
</evidence>
<dbReference type="STRING" id="103827.A0A0N5CUP4"/>
<evidence type="ECO:0000313" key="3">
    <source>
        <dbReference type="EMBL" id="VDN01030.1"/>
    </source>
</evidence>
<dbReference type="WBParaSite" id="TCLT_0000399901-mRNA-1">
    <property type="protein sequence ID" value="TCLT_0000399901-mRNA-1"/>
    <property type="gene ID" value="TCLT_0000399901"/>
</dbReference>
<sequence length="827" mass="95259">MNGSEQGCQYVRHLVDSIVKRKIHKVDKCGRSCKDSAGCLSTIKQKRTDQSEKQLENNVKGGKWTEKVFHKFLINLNMQSIVISFALSVLLAHFGTICKSNIRLRQQESLPPIPFFPLSSRNYLIDYYTGDDAKPEKLLHYSEIVIVMYYAPWSRKCIQTRSVFESVARSFSKFSDVSFAAVNCFFHRGECRQSYTSHTYPIIIAYIGKQNLMYTGVLAADYIYRWISHLRKPVRRLVTSFDVINFLAEFDNTVTAFFDMEVAFASSYGFRQYIKAALMVLQRHDFLDKIGFAVVTNSSMAMTFSSSPKTWIQFTSWNYTISYTESSMTANKISQWHSEMNGVVKSDELLSILQTKATVIIFMDRQILYPYNWAVSIVEQTIMEYYACGSNLTDKLRSRSSRFSALTKERSYMIAASTVKCPKIIAYAKEVLKCCLAEKTSLISHCFQCRFVESFKNSRSCSRPPLFAFKNRTLLFHNFFCLNIVSALKEEKLLNTCCALFFSKNYEWNSSQSTFEQCAKYRLARNLYRRISDSSPSIRDAFDETSIAGLSCDKNNSLRFIGVDARYDDSILKRLNIHYTGKPVALIVDPRTERVFHMQSEFSGQTFRNFLLAYHVESLKPHLFSQNEPNSTESVNSDLSFLSSISGKSFAALDRRHEDTVIFFSGGSWHGPSASIIHIFHTVAHYFHPFVKLIRIDVSLNELSWQFQMDTLPAVLFFPAGRQSSSRFPATLPLTVPNLISFIVTKCQKELRWQLALSSCSAVCLKRNYERLLKISGLIRNDITSLRLHAFSNYHYSVLFQRLVLRRSKQLRYTRWLLKTISTPKVF</sequence>
<keyword evidence="4" id="KW-1185">Reference proteome</keyword>
<keyword evidence="1" id="KW-0472">Membrane</keyword>
<dbReference type="InterPro" id="IPR013766">
    <property type="entry name" value="Thioredoxin_domain"/>
</dbReference>
<gene>
    <name evidence="3" type="ORF">TCLT_LOCUS3988</name>
</gene>
<dbReference type="AlphaFoldDB" id="A0A0N5CUP4"/>